<dbReference type="SUPFAM" id="SSF56112">
    <property type="entry name" value="Protein kinase-like (PK-like)"/>
    <property type="match status" value="1"/>
</dbReference>
<evidence type="ECO:0000259" key="1">
    <source>
        <dbReference type="PROSITE" id="PS50011"/>
    </source>
</evidence>
<dbReference type="InterPro" id="IPR001245">
    <property type="entry name" value="Ser-Thr/Tyr_kinase_cat_dom"/>
</dbReference>
<dbReference type="PANTHER" id="PTHR44329">
    <property type="entry name" value="SERINE/THREONINE-PROTEIN KINASE TNNI3K-RELATED"/>
    <property type="match status" value="1"/>
</dbReference>
<dbReference type="GO" id="GO:0004674">
    <property type="term" value="F:protein serine/threonine kinase activity"/>
    <property type="evidence" value="ECO:0007669"/>
    <property type="project" value="TreeGrafter"/>
</dbReference>
<dbReference type="InterPro" id="IPR000719">
    <property type="entry name" value="Prot_kinase_dom"/>
</dbReference>
<dbReference type="InterPro" id="IPR051681">
    <property type="entry name" value="Ser/Thr_Kinases-Pseudokinases"/>
</dbReference>
<sequence length="276" mass="31014">PNFAIMDLSGAVHKLDEQPVAHGGFSDIYRGFLVKPSHPQQQVAIKVIVTRHSNEETDRRIQRRLAREILTWKDLDHPGVTKLLGISSGFGRFPALISPWYNNGNARAYLKTHPNANRLNLLRGVIAAIDYLHGLQPPVVHGDIKAVNVFVKDDGEACLGDFGLSRFIQKISTGLTTTVFSGTPRWMAPELYFPSGDELAPVTKEGDIYAFGCLAVEILTDQWPWYGIQSDHEVMLRVYEGQMSPRPEGELAACELSDELWTLIKFCWQYDPSRRP</sequence>
<reference evidence="3" key="1">
    <citation type="journal article" date="2014" name="Proc. Natl. Acad. Sci. U.S.A.">
        <title>Extensive sampling of basidiomycete genomes demonstrates inadequacy of the white-rot/brown-rot paradigm for wood decay fungi.</title>
        <authorList>
            <person name="Riley R."/>
            <person name="Salamov A.A."/>
            <person name="Brown D.W."/>
            <person name="Nagy L.G."/>
            <person name="Floudas D."/>
            <person name="Held B.W."/>
            <person name="Levasseur A."/>
            <person name="Lombard V."/>
            <person name="Morin E."/>
            <person name="Otillar R."/>
            <person name="Lindquist E.A."/>
            <person name="Sun H."/>
            <person name="LaButti K.M."/>
            <person name="Schmutz J."/>
            <person name="Jabbour D."/>
            <person name="Luo H."/>
            <person name="Baker S.E."/>
            <person name="Pisabarro A.G."/>
            <person name="Walton J.D."/>
            <person name="Blanchette R.A."/>
            <person name="Henrissat B."/>
            <person name="Martin F."/>
            <person name="Cullen D."/>
            <person name="Hibbett D.S."/>
            <person name="Grigoriev I.V."/>
        </authorList>
    </citation>
    <scope>NUCLEOTIDE SEQUENCE [LARGE SCALE GENOMIC DNA]</scope>
    <source>
        <strain evidence="3">FD-172 SS1</strain>
    </source>
</reference>
<dbReference type="Proteomes" id="UP000027195">
    <property type="component" value="Unassembled WGS sequence"/>
</dbReference>
<feature type="non-terminal residue" evidence="2">
    <location>
        <position position="1"/>
    </location>
</feature>
<gene>
    <name evidence="2" type="ORF">BOTBODRAFT_77498</name>
</gene>
<dbReference type="EMBL" id="KL198052">
    <property type="protein sequence ID" value="KDQ12098.1"/>
    <property type="molecule type" value="Genomic_DNA"/>
</dbReference>
<dbReference type="PIRSF" id="PIRSF000654">
    <property type="entry name" value="Integrin-linked_kinase"/>
    <property type="match status" value="1"/>
</dbReference>
<dbReference type="PROSITE" id="PS00108">
    <property type="entry name" value="PROTEIN_KINASE_ST"/>
    <property type="match status" value="1"/>
</dbReference>
<dbReference type="Gene3D" id="1.10.510.10">
    <property type="entry name" value="Transferase(Phosphotransferase) domain 1"/>
    <property type="match status" value="1"/>
</dbReference>
<dbReference type="HOGENOM" id="CLU_000288_7_18_1"/>
<dbReference type="InParanoid" id="A0A067M8I4"/>
<dbReference type="GO" id="GO:0005524">
    <property type="term" value="F:ATP binding"/>
    <property type="evidence" value="ECO:0007669"/>
    <property type="project" value="InterPro"/>
</dbReference>
<dbReference type="AlphaFoldDB" id="A0A067M8I4"/>
<dbReference type="InterPro" id="IPR008271">
    <property type="entry name" value="Ser/Thr_kinase_AS"/>
</dbReference>
<evidence type="ECO:0000313" key="3">
    <source>
        <dbReference type="Proteomes" id="UP000027195"/>
    </source>
</evidence>
<keyword evidence="3" id="KW-1185">Reference proteome</keyword>
<dbReference type="PROSITE" id="PS50011">
    <property type="entry name" value="PROTEIN_KINASE_DOM"/>
    <property type="match status" value="1"/>
</dbReference>
<proteinExistence type="predicted"/>
<dbReference type="Pfam" id="PF07714">
    <property type="entry name" value="PK_Tyr_Ser-Thr"/>
    <property type="match status" value="1"/>
</dbReference>
<protein>
    <recommendedName>
        <fullName evidence="1">Protein kinase domain-containing protein</fullName>
    </recommendedName>
</protein>
<name>A0A067M8I4_BOTB1</name>
<dbReference type="OrthoDB" id="4062651at2759"/>
<feature type="non-terminal residue" evidence="2">
    <location>
        <position position="276"/>
    </location>
</feature>
<dbReference type="SMART" id="SM00220">
    <property type="entry name" value="S_TKc"/>
    <property type="match status" value="1"/>
</dbReference>
<feature type="domain" description="Protein kinase" evidence="1">
    <location>
        <begin position="14"/>
        <end position="276"/>
    </location>
</feature>
<evidence type="ECO:0000313" key="2">
    <source>
        <dbReference type="EMBL" id="KDQ12098.1"/>
    </source>
</evidence>
<organism evidence="2 3">
    <name type="scientific">Botryobasidium botryosum (strain FD-172 SS1)</name>
    <dbReference type="NCBI Taxonomy" id="930990"/>
    <lineage>
        <taxon>Eukaryota</taxon>
        <taxon>Fungi</taxon>
        <taxon>Dikarya</taxon>
        <taxon>Basidiomycota</taxon>
        <taxon>Agaricomycotina</taxon>
        <taxon>Agaricomycetes</taxon>
        <taxon>Cantharellales</taxon>
        <taxon>Botryobasidiaceae</taxon>
        <taxon>Botryobasidium</taxon>
    </lineage>
</organism>
<accession>A0A067M8I4</accession>
<dbReference type="InterPro" id="IPR011009">
    <property type="entry name" value="Kinase-like_dom_sf"/>
</dbReference>
<dbReference type="STRING" id="930990.A0A067M8I4"/>